<evidence type="ECO:0000256" key="1">
    <source>
        <dbReference type="ARBA" id="ARBA00005695"/>
    </source>
</evidence>
<keyword evidence="6" id="KW-1185">Reference proteome</keyword>
<comment type="similarity">
    <text evidence="1">Belongs to the bacterial solute-binding protein 5 family.</text>
</comment>
<protein>
    <submittedName>
        <fullName evidence="5">ABC transporter substrate-binding protein</fullName>
    </submittedName>
</protein>
<dbReference type="Gene3D" id="3.10.105.10">
    <property type="entry name" value="Dipeptide-binding Protein, Domain 3"/>
    <property type="match status" value="1"/>
</dbReference>
<proteinExistence type="inferred from homology"/>
<name>A0A5C4VCI5_9ACTN</name>
<feature type="domain" description="Solute-binding protein family 5" evidence="4">
    <location>
        <begin position="92"/>
        <end position="457"/>
    </location>
</feature>
<keyword evidence="3" id="KW-0732">Signal</keyword>
<evidence type="ECO:0000256" key="2">
    <source>
        <dbReference type="ARBA" id="ARBA00022448"/>
    </source>
</evidence>
<dbReference type="PANTHER" id="PTHR30290">
    <property type="entry name" value="PERIPLASMIC BINDING COMPONENT OF ABC TRANSPORTER"/>
    <property type="match status" value="1"/>
</dbReference>
<dbReference type="GO" id="GO:0043190">
    <property type="term" value="C:ATP-binding cassette (ABC) transporter complex"/>
    <property type="evidence" value="ECO:0007669"/>
    <property type="project" value="InterPro"/>
</dbReference>
<dbReference type="Pfam" id="PF00496">
    <property type="entry name" value="SBP_bac_5"/>
    <property type="match status" value="1"/>
</dbReference>
<sequence length="547" mass="58674">MSLSPPLGLRARTSATAIAVALTVALTGCGAGGDDASAGATGEPVDGGTVTYAFTAAPDCVDARQRPQLNSRLVGRQLADTLTEQDPETGELLPWLATSWTVDEEVRAFTFELRDDVTFSDGERFDAEAVKANLDAIVELGALAPQGGSFLAGYERTVVDDEFTVTVEFAEPNAQFLQATATQSLIQLSPDSLGNDPADLCRGDFSGSGPFTLESFRPESTVELTRRDDYAWASPLAENQGAAHVERLVLEGVPEGSVRQGSLTSGQVDLIESVPASGQAGLEADDRFVVESVVLPGIAIPYIPLVHSPTLQHPDTRRALGLALDREAIVQAVYGGVSEPATGVLTSTNPGHVDQSDEVRYDPEAAVELLENAGWDTVGEDGVRRDAEGERLSLTLTYENSSPEAEQQHQLAQAQWAEVGVELVLDPVADMPFVDMDEYPGDIATWSQTRADVDVIRLVYSSFHPEMSMLYGHPDEELDGLLASLQTTADSEERLAIAEEAQRLIVERGYSVPVYDRVWAYGYTAGLGGFRTDIEGKPLLNDVWLGS</sequence>
<dbReference type="SUPFAM" id="SSF53850">
    <property type="entry name" value="Periplasmic binding protein-like II"/>
    <property type="match status" value="1"/>
</dbReference>
<dbReference type="GO" id="GO:0042597">
    <property type="term" value="C:periplasmic space"/>
    <property type="evidence" value="ECO:0007669"/>
    <property type="project" value="UniProtKB-ARBA"/>
</dbReference>
<comment type="caution">
    <text evidence="5">The sequence shown here is derived from an EMBL/GenBank/DDBJ whole genome shotgun (WGS) entry which is preliminary data.</text>
</comment>
<accession>A0A5C4VCI5</accession>
<keyword evidence="2" id="KW-0813">Transport</keyword>
<dbReference type="Proteomes" id="UP000311713">
    <property type="component" value="Unassembled WGS sequence"/>
</dbReference>
<dbReference type="PANTHER" id="PTHR30290:SF9">
    <property type="entry name" value="OLIGOPEPTIDE-BINDING PROTEIN APPA"/>
    <property type="match status" value="1"/>
</dbReference>
<dbReference type="Gene3D" id="3.40.190.10">
    <property type="entry name" value="Periplasmic binding protein-like II"/>
    <property type="match status" value="1"/>
</dbReference>
<evidence type="ECO:0000259" key="4">
    <source>
        <dbReference type="Pfam" id="PF00496"/>
    </source>
</evidence>
<dbReference type="InterPro" id="IPR000914">
    <property type="entry name" value="SBP_5_dom"/>
</dbReference>
<dbReference type="RefSeq" id="WP_139640854.1">
    <property type="nucleotide sequence ID" value="NZ_BAAAZS010000006.1"/>
</dbReference>
<dbReference type="EMBL" id="VDGT01000002">
    <property type="protein sequence ID" value="TNM33600.1"/>
    <property type="molecule type" value="Genomic_DNA"/>
</dbReference>
<dbReference type="GO" id="GO:0015833">
    <property type="term" value="P:peptide transport"/>
    <property type="evidence" value="ECO:0007669"/>
    <property type="project" value="TreeGrafter"/>
</dbReference>
<gene>
    <name evidence="5" type="ORF">FH715_04430</name>
</gene>
<dbReference type="AlphaFoldDB" id="A0A5C4VCI5"/>
<reference evidence="5 6" key="1">
    <citation type="submission" date="2019-06" db="EMBL/GenBank/DDBJ databases">
        <title>Draft genome of Streptomyces sedi sp. JCM16909.</title>
        <authorList>
            <person name="Klykleung N."/>
            <person name="Tanasupawat S."/>
            <person name="Kudo T."/>
            <person name="Yuki M."/>
            <person name="Ohkuma M."/>
        </authorList>
    </citation>
    <scope>NUCLEOTIDE SEQUENCE [LARGE SCALE GENOMIC DNA]</scope>
    <source>
        <strain evidence="5 6">JCM 16909</strain>
    </source>
</reference>
<evidence type="ECO:0000256" key="3">
    <source>
        <dbReference type="ARBA" id="ARBA00022729"/>
    </source>
</evidence>
<dbReference type="InterPro" id="IPR030678">
    <property type="entry name" value="Peptide/Ni-bd"/>
</dbReference>
<dbReference type="InterPro" id="IPR039424">
    <property type="entry name" value="SBP_5"/>
</dbReference>
<evidence type="ECO:0000313" key="6">
    <source>
        <dbReference type="Proteomes" id="UP000311713"/>
    </source>
</evidence>
<dbReference type="GO" id="GO:1904680">
    <property type="term" value="F:peptide transmembrane transporter activity"/>
    <property type="evidence" value="ECO:0007669"/>
    <property type="project" value="TreeGrafter"/>
</dbReference>
<evidence type="ECO:0000313" key="5">
    <source>
        <dbReference type="EMBL" id="TNM33600.1"/>
    </source>
</evidence>
<organism evidence="5 6">
    <name type="scientific">Streptomyces sedi</name>
    <dbReference type="NCBI Taxonomy" id="555059"/>
    <lineage>
        <taxon>Bacteria</taxon>
        <taxon>Bacillati</taxon>
        <taxon>Actinomycetota</taxon>
        <taxon>Actinomycetes</taxon>
        <taxon>Kitasatosporales</taxon>
        <taxon>Streptomycetaceae</taxon>
        <taxon>Streptomyces</taxon>
    </lineage>
</organism>
<dbReference type="OrthoDB" id="5240629at2"/>
<dbReference type="PIRSF" id="PIRSF002741">
    <property type="entry name" value="MppA"/>
    <property type="match status" value="1"/>
</dbReference>